<proteinExistence type="predicted"/>
<protein>
    <recommendedName>
        <fullName evidence="2">Bifunctional inhibitor/plant lipid transfer protein/seed storage helical domain-containing protein</fullName>
    </recommendedName>
</protein>
<dbReference type="AlphaFoldDB" id="A0A9D4ZH62"/>
<keyword evidence="1" id="KW-0732">Signal</keyword>
<comment type="caution">
    <text evidence="3">The sequence shown here is derived from an EMBL/GenBank/DDBJ whole genome shotgun (WGS) entry which is preliminary data.</text>
</comment>
<keyword evidence="4" id="KW-1185">Reference proteome</keyword>
<evidence type="ECO:0000256" key="1">
    <source>
        <dbReference type="SAM" id="SignalP"/>
    </source>
</evidence>
<dbReference type="Pfam" id="PF14368">
    <property type="entry name" value="LTP_2"/>
    <property type="match status" value="1"/>
</dbReference>
<organism evidence="3 4">
    <name type="scientific">Adiantum capillus-veneris</name>
    <name type="common">Maidenhair fern</name>
    <dbReference type="NCBI Taxonomy" id="13818"/>
    <lineage>
        <taxon>Eukaryota</taxon>
        <taxon>Viridiplantae</taxon>
        <taxon>Streptophyta</taxon>
        <taxon>Embryophyta</taxon>
        <taxon>Tracheophyta</taxon>
        <taxon>Polypodiopsida</taxon>
        <taxon>Polypodiidae</taxon>
        <taxon>Polypodiales</taxon>
        <taxon>Pteridineae</taxon>
        <taxon>Pteridaceae</taxon>
        <taxon>Vittarioideae</taxon>
        <taxon>Adiantum</taxon>
    </lineage>
</organism>
<accession>A0A9D4ZH62</accession>
<evidence type="ECO:0000313" key="3">
    <source>
        <dbReference type="EMBL" id="KAI5073837.1"/>
    </source>
</evidence>
<feature type="non-terminal residue" evidence="3">
    <location>
        <position position="1"/>
    </location>
</feature>
<dbReference type="InterPro" id="IPR036312">
    <property type="entry name" value="Bifun_inhib/LTP/seed_sf"/>
</dbReference>
<dbReference type="Gene3D" id="1.10.110.10">
    <property type="entry name" value="Plant lipid-transfer and hydrophobic proteins"/>
    <property type="match status" value="1"/>
</dbReference>
<feature type="signal peptide" evidence="1">
    <location>
        <begin position="1"/>
        <end position="30"/>
    </location>
</feature>
<name>A0A9D4ZH62_ADICA</name>
<evidence type="ECO:0000259" key="2">
    <source>
        <dbReference type="Pfam" id="PF14368"/>
    </source>
</evidence>
<reference evidence="3" key="1">
    <citation type="submission" date="2021-01" db="EMBL/GenBank/DDBJ databases">
        <title>Adiantum capillus-veneris genome.</title>
        <authorList>
            <person name="Fang Y."/>
            <person name="Liao Q."/>
        </authorList>
    </citation>
    <scope>NUCLEOTIDE SEQUENCE</scope>
    <source>
        <strain evidence="3">H3</strain>
        <tissue evidence="3">Leaf</tissue>
    </source>
</reference>
<evidence type="ECO:0000313" key="4">
    <source>
        <dbReference type="Proteomes" id="UP000886520"/>
    </source>
</evidence>
<gene>
    <name evidence="3" type="ORF">GOP47_0011850</name>
</gene>
<sequence>EKERRDMGKISKVAVVAVLVVVVMAMVVAADEYGGQGQGCDTVVAEVKDLCKDYVVGKEPPSPGLSSPCCKSLRRNRGALKCLCGRVDFSSLNKRNLLLTSTICLIGPLECA</sequence>
<dbReference type="Proteomes" id="UP000886520">
    <property type="component" value="Chromosome 11"/>
</dbReference>
<dbReference type="EMBL" id="JABFUD020000011">
    <property type="protein sequence ID" value="KAI5073837.1"/>
    <property type="molecule type" value="Genomic_DNA"/>
</dbReference>
<feature type="domain" description="Bifunctional inhibitor/plant lipid transfer protein/seed storage helical" evidence="2">
    <location>
        <begin position="22"/>
        <end position="90"/>
    </location>
</feature>
<dbReference type="InterPro" id="IPR016140">
    <property type="entry name" value="Bifunc_inhib/LTP/seed_store"/>
</dbReference>
<feature type="chain" id="PRO_5039633610" description="Bifunctional inhibitor/plant lipid transfer protein/seed storage helical domain-containing protein" evidence="1">
    <location>
        <begin position="31"/>
        <end position="112"/>
    </location>
</feature>